<evidence type="ECO:0000313" key="1">
    <source>
        <dbReference type="EMBL" id="KYC39322.1"/>
    </source>
</evidence>
<gene>
    <name evidence="1" type="ORF">WA1_31800</name>
</gene>
<reference evidence="1 2" key="1">
    <citation type="journal article" date="2013" name="Genome Biol. Evol.">
        <title>Genomes of Stigonematalean cyanobacteria (subsection V) and the evolution of oxygenic photosynthesis from prokaryotes to plastids.</title>
        <authorList>
            <person name="Dagan T."/>
            <person name="Roettger M."/>
            <person name="Stucken K."/>
            <person name="Landan G."/>
            <person name="Koch R."/>
            <person name="Major P."/>
            <person name="Gould S.B."/>
            <person name="Goremykin V.V."/>
            <person name="Rippka R."/>
            <person name="Tandeau de Marsac N."/>
            <person name="Gugger M."/>
            <person name="Lockhart P.J."/>
            <person name="Allen J.F."/>
            <person name="Brune I."/>
            <person name="Maus I."/>
            <person name="Puhler A."/>
            <person name="Martin W.F."/>
        </authorList>
    </citation>
    <scope>NUCLEOTIDE SEQUENCE [LARGE SCALE GENOMIC DNA]</scope>
    <source>
        <strain evidence="1 2">PCC 7110</strain>
    </source>
</reference>
<dbReference type="AlphaFoldDB" id="A0A139X3X6"/>
<dbReference type="Pfam" id="PF13692">
    <property type="entry name" value="Glyco_trans_1_4"/>
    <property type="match status" value="1"/>
</dbReference>
<protein>
    <recommendedName>
        <fullName evidence="3">Glycosyl transferase family 1</fullName>
    </recommendedName>
</protein>
<sequence>MASVKNVFPKYIQRPIKVQIVSREIPVENTIGNATYILNFLCYLRQAGCEIEYIIPNSSPNGKAPWCVISPTLFKLANLSVKDNWKIGRLLLRFNSLSDWFIESLRLIYDRLPETLKNMYRSAREQRQLTPLYAVASDVWNAPIMGEESDFIRSQFIRFKPDVVIANYAFLANVLDSPVLDKNVVKVILTHDVRHQRGAQFKKLGLASSEPYWNQERETLELSKAQVLLAIQQEDANLFKEMVPQCEVICMPISVKCHSHAIAQVPGRCLFVGSRVDHNYYGLQWFLENVWSKVIELNPRSSLYICGTVCDLIPESFPNVRLLGRVDDLKPEYGAAEVCLVPLLAGSGLKIKLVEAMSYSRACVSTSVGVQGLRDIVGTTTLVADTAEDFAMAVHTLLTHPDKRRWMEEQAYRYVSEKFSPEATYQPFVDYIHQHLQQVSNQPPIVHFNVVRS</sequence>
<accession>A0A139X3X6</accession>
<dbReference type="CDD" id="cd03801">
    <property type="entry name" value="GT4_PimA-like"/>
    <property type="match status" value="1"/>
</dbReference>
<dbReference type="SUPFAM" id="SSF53756">
    <property type="entry name" value="UDP-Glycosyltransferase/glycogen phosphorylase"/>
    <property type="match status" value="1"/>
</dbReference>
<evidence type="ECO:0008006" key="3">
    <source>
        <dbReference type="Google" id="ProtNLM"/>
    </source>
</evidence>
<dbReference type="PANTHER" id="PTHR12526">
    <property type="entry name" value="GLYCOSYLTRANSFERASE"/>
    <property type="match status" value="1"/>
</dbReference>
<organism evidence="1 2">
    <name type="scientific">Scytonema hofmannii PCC 7110</name>
    <dbReference type="NCBI Taxonomy" id="128403"/>
    <lineage>
        <taxon>Bacteria</taxon>
        <taxon>Bacillati</taxon>
        <taxon>Cyanobacteriota</taxon>
        <taxon>Cyanophyceae</taxon>
        <taxon>Nostocales</taxon>
        <taxon>Scytonemataceae</taxon>
        <taxon>Scytonema</taxon>
    </lineage>
</organism>
<keyword evidence="2" id="KW-1185">Reference proteome</keyword>
<comment type="caution">
    <text evidence="1">The sequence shown here is derived from an EMBL/GenBank/DDBJ whole genome shotgun (WGS) entry which is preliminary data.</text>
</comment>
<dbReference type="EMBL" id="ANNX02000035">
    <property type="protein sequence ID" value="KYC39322.1"/>
    <property type="molecule type" value="Genomic_DNA"/>
</dbReference>
<name>A0A139X3X6_9CYAN</name>
<dbReference type="RefSeq" id="WP_017740279.1">
    <property type="nucleotide sequence ID" value="NZ_KQ976354.1"/>
</dbReference>
<proteinExistence type="predicted"/>
<dbReference type="Proteomes" id="UP000076925">
    <property type="component" value="Unassembled WGS sequence"/>
</dbReference>
<dbReference type="PANTHER" id="PTHR12526:SF630">
    <property type="entry name" value="GLYCOSYLTRANSFERASE"/>
    <property type="match status" value="1"/>
</dbReference>
<dbReference type="Gene3D" id="3.40.50.2000">
    <property type="entry name" value="Glycogen Phosphorylase B"/>
    <property type="match status" value="2"/>
</dbReference>
<dbReference type="STRING" id="128403.WA1_31800"/>
<evidence type="ECO:0000313" key="2">
    <source>
        <dbReference type="Proteomes" id="UP000076925"/>
    </source>
</evidence>
<dbReference type="OrthoDB" id="9807209at2"/>